<comment type="caution">
    <text evidence="11">The sequence shown here is derived from an EMBL/GenBank/DDBJ whole genome shotgun (WGS) entry which is preliminary data.</text>
</comment>
<dbReference type="InterPro" id="IPR055348">
    <property type="entry name" value="DctQ"/>
</dbReference>
<evidence type="ECO:0000256" key="2">
    <source>
        <dbReference type="ARBA" id="ARBA00022448"/>
    </source>
</evidence>
<comment type="function">
    <text evidence="9">Part of the tripartite ATP-independent periplasmic (TRAP) transport system.</text>
</comment>
<comment type="similarity">
    <text evidence="8 9">Belongs to the TRAP transporter small permease family.</text>
</comment>
<evidence type="ECO:0000256" key="6">
    <source>
        <dbReference type="ARBA" id="ARBA00022989"/>
    </source>
</evidence>
<comment type="subcellular location">
    <subcellularLocation>
        <location evidence="1 9">Cell inner membrane</location>
        <topology evidence="1 9">Multi-pass membrane protein</topology>
    </subcellularLocation>
</comment>
<keyword evidence="5 9" id="KW-0812">Transmembrane</keyword>
<evidence type="ECO:0000256" key="8">
    <source>
        <dbReference type="ARBA" id="ARBA00038436"/>
    </source>
</evidence>
<dbReference type="PANTHER" id="PTHR35011">
    <property type="entry name" value="2,3-DIKETO-L-GULONATE TRAP TRANSPORTER SMALL PERMEASE PROTEIN YIAM"/>
    <property type="match status" value="1"/>
</dbReference>
<keyword evidence="4 9" id="KW-0997">Cell inner membrane</keyword>
<evidence type="ECO:0000256" key="7">
    <source>
        <dbReference type="ARBA" id="ARBA00023136"/>
    </source>
</evidence>
<dbReference type="GO" id="GO:0022857">
    <property type="term" value="F:transmembrane transporter activity"/>
    <property type="evidence" value="ECO:0007669"/>
    <property type="project" value="UniProtKB-UniRule"/>
</dbReference>
<keyword evidence="2 9" id="KW-0813">Transport</keyword>
<gene>
    <name evidence="11" type="ORF">G8770_22175</name>
</gene>
<name>A0A9E5T4S3_9GAMM</name>
<feature type="domain" description="Tripartite ATP-independent periplasmic transporters DctQ component" evidence="10">
    <location>
        <begin position="19"/>
        <end position="147"/>
    </location>
</feature>
<reference evidence="11" key="1">
    <citation type="submission" date="2020-03" db="EMBL/GenBank/DDBJ databases">
        <authorList>
            <person name="Guo F."/>
        </authorList>
    </citation>
    <scope>NUCLEOTIDE SEQUENCE</scope>
    <source>
        <strain evidence="11">JCM 30134</strain>
    </source>
</reference>
<evidence type="ECO:0000256" key="3">
    <source>
        <dbReference type="ARBA" id="ARBA00022475"/>
    </source>
</evidence>
<proteinExistence type="inferred from homology"/>
<evidence type="ECO:0000313" key="12">
    <source>
        <dbReference type="Proteomes" id="UP000787472"/>
    </source>
</evidence>
<dbReference type="GO" id="GO:0005886">
    <property type="term" value="C:plasma membrane"/>
    <property type="evidence" value="ECO:0007669"/>
    <property type="project" value="UniProtKB-SubCell"/>
</dbReference>
<keyword evidence="3" id="KW-1003">Cell membrane</keyword>
<keyword evidence="12" id="KW-1185">Reference proteome</keyword>
<dbReference type="GO" id="GO:0015740">
    <property type="term" value="P:C4-dicarboxylate transport"/>
    <property type="evidence" value="ECO:0007669"/>
    <property type="project" value="TreeGrafter"/>
</dbReference>
<evidence type="ECO:0000256" key="4">
    <source>
        <dbReference type="ARBA" id="ARBA00022519"/>
    </source>
</evidence>
<evidence type="ECO:0000256" key="9">
    <source>
        <dbReference type="RuleBase" id="RU369079"/>
    </source>
</evidence>
<comment type="subunit">
    <text evidence="9">The complex comprises the extracytoplasmic solute receptor protein and the two transmembrane proteins.</text>
</comment>
<feature type="transmembrane region" description="Helical" evidence="9">
    <location>
        <begin position="122"/>
        <end position="143"/>
    </location>
</feature>
<dbReference type="InterPro" id="IPR007387">
    <property type="entry name" value="TRAP_DctQ"/>
</dbReference>
<dbReference type="PANTHER" id="PTHR35011:SF2">
    <property type="entry name" value="2,3-DIKETO-L-GULONATE TRAP TRANSPORTER SMALL PERMEASE PROTEIN YIAM"/>
    <property type="match status" value="1"/>
</dbReference>
<sequence length="159" mass="17382">MAMIDRGLQYLLILLMGIMVVNVLWQVATRFLLGDPSSYTEEIARFLLIWIGMLGGCHAYRVGAHLGLDILSHHLQGAARWRLQWIISGAVIIFAVAVLIYGGGTLVLLTNELHQTSASLEISMAVIYSVIPLSGALLCCFGVDELLTGPNIHRHADTN</sequence>
<dbReference type="Proteomes" id="UP000787472">
    <property type="component" value="Unassembled WGS sequence"/>
</dbReference>
<evidence type="ECO:0000256" key="5">
    <source>
        <dbReference type="ARBA" id="ARBA00022692"/>
    </source>
</evidence>
<feature type="transmembrane region" description="Helical" evidence="9">
    <location>
        <begin position="83"/>
        <end position="102"/>
    </location>
</feature>
<evidence type="ECO:0000256" key="1">
    <source>
        <dbReference type="ARBA" id="ARBA00004429"/>
    </source>
</evidence>
<evidence type="ECO:0000313" key="11">
    <source>
        <dbReference type="EMBL" id="NHO68267.1"/>
    </source>
</evidence>
<feature type="transmembrane region" description="Helical" evidence="9">
    <location>
        <begin position="43"/>
        <end position="62"/>
    </location>
</feature>
<organism evidence="11 12">
    <name type="scientific">Pseudomaricurvus hydrocarbonicus</name>
    <dbReference type="NCBI Taxonomy" id="1470433"/>
    <lineage>
        <taxon>Bacteria</taxon>
        <taxon>Pseudomonadati</taxon>
        <taxon>Pseudomonadota</taxon>
        <taxon>Gammaproteobacteria</taxon>
        <taxon>Cellvibrionales</taxon>
        <taxon>Cellvibrionaceae</taxon>
        <taxon>Pseudomaricurvus</taxon>
    </lineage>
</organism>
<protein>
    <recommendedName>
        <fullName evidence="9">TRAP transporter small permease protein</fullName>
    </recommendedName>
</protein>
<keyword evidence="7 9" id="KW-0472">Membrane</keyword>
<dbReference type="Pfam" id="PF04290">
    <property type="entry name" value="DctQ"/>
    <property type="match status" value="1"/>
</dbReference>
<dbReference type="EMBL" id="JAAONZ010000027">
    <property type="protein sequence ID" value="NHO68267.1"/>
    <property type="molecule type" value="Genomic_DNA"/>
</dbReference>
<keyword evidence="6 9" id="KW-1133">Transmembrane helix</keyword>
<evidence type="ECO:0000259" key="10">
    <source>
        <dbReference type="Pfam" id="PF04290"/>
    </source>
</evidence>
<feature type="transmembrane region" description="Helical" evidence="9">
    <location>
        <begin position="7"/>
        <end position="28"/>
    </location>
</feature>
<dbReference type="AlphaFoldDB" id="A0A9E5T4S3"/>
<accession>A0A9E5T4S3</accession>